<name>A0AAD7G5U9_MYCRO</name>
<gene>
    <name evidence="1" type="ORF">B0H17DRAFT_1142206</name>
</gene>
<accession>A0AAD7G5U9</accession>
<organism evidence="1 2">
    <name type="scientific">Mycena rosella</name>
    <name type="common">Pink bonnet</name>
    <name type="synonym">Agaricus rosellus</name>
    <dbReference type="NCBI Taxonomy" id="1033263"/>
    <lineage>
        <taxon>Eukaryota</taxon>
        <taxon>Fungi</taxon>
        <taxon>Dikarya</taxon>
        <taxon>Basidiomycota</taxon>
        <taxon>Agaricomycotina</taxon>
        <taxon>Agaricomycetes</taxon>
        <taxon>Agaricomycetidae</taxon>
        <taxon>Agaricales</taxon>
        <taxon>Marasmiineae</taxon>
        <taxon>Mycenaceae</taxon>
        <taxon>Mycena</taxon>
    </lineage>
</organism>
<reference evidence="1" key="1">
    <citation type="submission" date="2023-03" db="EMBL/GenBank/DDBJ databases">
        <title>Massive genome expansion in bonnet fungi (Mycena s.s.) driven by repeated elements and novel gene families across ecological guilds.</title>
        <authorList>
            <consortium name="Lawrence Berkeley National Laboratory"/>
            <person name="Harder C.B."/>
            <person name="Miyauchi S."/>
            <person name="Viragh M."/>
            <person name="Kuo A."/>
            <person name="Thoen E."/>
            <person name="Andreopoulos B."/>
            <person name="Lu D."/>
            <person name="Skrede I."/>
            <person name="Drula E."/>
            <person name="Henrissat B."/>
            <person name="Morin E."/>
            <person name="Kohler A."/>
            <person name="Barry K."/>
            <person name="LaButti K."/>
            <person name="Morin E."/>
            <person name="Salamov A."/>
            <person name="Lipzen A."/>
            <person name="Mereny Z."/>
            <person name="Hegedus B."/>
            <person name="Baldrian P."/>
            <person name="Stursova M."/>
            <person name="Weitz H."/>
            <person name="Taylor A."/>
            <person name="Grigoriev I.V."/>
            <person name="Nagy L.G."/>
            <person name="Martin F."/>
            <person name="Kauserud H."/>
        </authorList>
    </citation>
    <scope>NUCLEOTIDE SEQUENCE</scope>
    <source>
        <strain evidence="1">CBHHK067</strain>
    </source>
</reference>
<protein>
    <submittedName>
        <fullName evidence="1">Uncharacterized protein</fullName>
    </submittedName>
</protein>
<dbReference type="EMBL" id="JARKIE010000188">
    <property type="protein sequence ID" value="KAJ7669159.1"/>
    <property type="molecule type" value="Genomic_DNA"/>
</dbReference>
<evidence type="ECO:0000313" key="2">
    <source>
        <dbReference type="Proteomes" id="UP001221757"/>
    </source>
</evidence>
<dbReference type="AlphaFoldDB" id="A0AAD7G5U9"/>
<dbReference type="Proteomes" id="UP001221757">
    <property type="component" value="Unassembled WGS sequence"/>
</dbReference>
<sequence>MALGHTINNEKWGHLSRTFLDFHSGGATGPNLGMSSVIYKSRIEASRKLFTILEYFGGLNMDRVDHGVLGTPHGRTAASVTPDFYGFAGMDESRTKDNVEKLLKDHRYIFPVDPQTSKKLDPDVVASRQQETMFRPGDPPAGSAAPSRKIPTLRIRSIFGEARLSAFVSSHYASHI</sequence>
<comment type="caution">
    <text evidence="1">The sequence shown here is derived from an EMBL/GenBank/DDBJ whole genome shotgun (WGS) entry which is preliminary data.</text>
</comment>
<proteinExistence type="predicted"/>
<evidence type="ECO:0000313" key="1">
    <source>
        <dbReference type="EMBL" id="KAJ7669159.1"/>
    </source>
</evidence>
<keyword evidence="2" id="KW-1185">Reference proteome</keyword>